<dbReference type="EMBL" id="JAVRRD010000021">
    <property type="protein sequence ID" value="KAK5048657.1"/>
    <property type="molecule type" value="Genomic_DNA"/>
</dbReference>
<gene>
    <name evidence="2" type="ORF">LTR84_005748</name>
</gene>
<comment type="caution">
    <text evidence="2">The sequence shown here is derived from an EMBL/GenBank/DDBJ whole genome shotgun (WGS) entry which is preliminary data.</text>
</comment>
<dbReference type="Gene3D" id="2.60.120.10">
    <property type="entry name" value="Jelly Rolls"/>
    <property type="match status" value="1"/>
</dbReference>
<dbReference type="Pfam" id="PF07883">
    <property type="entry name" value="Cupin_2"/>
    <property type="match status" value="1"/>
</dbReference>
<dbReference type="RefSeq" id="XP_064704016.1">
    <property type="nucleotide sequence ID" value="XM_064849313.1"/>
</dbReference>
<dbReference type="SUPFAM" id="SSF51182">
    <property type="entry name" value="RmlC-like cupins"/>
    <property type="match status" value="1"/>
</dbReference>
<keyword evidence="3" id="KW-1185">Reference proteome</keyword>
<evidence type="ECO:0000313" key="2">
    <source>
        <dbReference type="EMBL" id="KAK5048657.1"/>
    </source>
</evidence>
<reference evidence="2 3" key="1">
    <citation type="submission" date="2023-08" db="EMBL/GenBank/DDBJ databases">
        <title>Black Yeasts Isolated from many extreme environments.</title>
        <authorList>
            <person name="Coleine C."/>
            <person name="Stajich J.E."/>
            <person name="Selbmann L."/>
        </authorList>
    </citation>
    <scope>NUCLEOTIDE SEQUENCE [LARGE SCALE GENOMIC DNA]</scope>
    <source>
        <strain evidence="2 3">CCFEE 5792</strain>
    </source>
</reference>
<dbReference type="PANTHER" id="PTHR36156">
    <property type="entry name" value="SLR2101 PROTEIN"/>
    <property type="match status" value="1"/>
</dbReference>
<proteinExistence type="predicted"/>
<dbReference type="PANTHER" id="PTHR36156:SF2">
    <property type="entry name" value="CUPIN TYPE-2 DOMAIN-CONTAINING PROTEIN"/>
    <property type="match status" value="1"/>
</dbReference>
<dbReference type="AlphaFoldDB" id="A0AAV9N6Q3"/>
<sequence>MANYDTIPDMGSGLVSTITGLPPVQRHIVGHDTHGRSVYLDSPAIKYYPVPNAGGTARSYAIASVPAVLHEDADLKAYLSADGPTSYTMKNIVPTTPGANLLVVDLIPGAKSQHHQTVSIDFSICVSGEIVHELDSGEEVRLFPGDHIIQRGTMHRWKNGSDTKPARFIAVTLPCETFNIGGNQLQEKHLK</sequence>
<organism evidence="2 3">
    <name type="scientific">Exophiala bonariae</name>
    <dbReference type="NCBI Taxonomy" id="1690606"/>
    <lineage>
        <taxon>Eukaryota</taxon>
        <taxon>Fungi</taxon>
        <taxon>Dikarya</taxon>
        <taxon>Ascomycota</taxon>
        <taxon>Pezizomycotina</taxon>
        <taxon>Eurotiomycetes</taxon>
        <taxon>Chaetothyriomycetidae</taxon>
        <taxon>Chaetothyriales</taxon>
        <taxon>Herpotrichiellaceae</taxon>
        <taxon>Exophiala</taxon>
    </lineage>
</organism>
<feature type="domain" description="Cupin type-2" evidence="1">
    <location>
        <begin position="103"/>
        <end position="171"/>
    </location>
</feature>
<dbReference type="InterPro" id="IPR047142">
    <property type="entry name" value="OryJ/VirC-like"/>
</dbReference>
<evidence type="ECO:0000313" key="3">
    <source>
        <dbReference type="Proteomes" id="UP001358417"/>
    </source>
</evidence>
<dbReference type="GeneID" id="89973923"/>
<dbReference type="InterPro" id="IPR014710">
    <property type="entry name" value="RmlC-like_jellyroll"/>
</dbReference>
<evidence type="ECO:0000259" key="1">
    <source>
        <dbReference type="Pfam" id="PF07883"/>
    </source>
</evidence>
<dbReference type="InterPro" id="IPR011051">
    <property type="entry name" value="RmlC_Cupin_sf"/>
</dbReference>
<name>A0AAV9N6Q3_9EURO</name>
<protein>
    <recommendedName>
        <fullName evidence="1">Cupin type-2 domain-containing protein</fullName>
    </recommendedName>
</protein>
<accession>A0AAV9N6Q3</accession>
<dbReference type="CDD" id="cd02231">
    <property type="entry name" value="cupin_BLL6423-like"/>
    <property type="match status" value="1"/>
</dbReference>
<dbReference type="Proteomes" id="UP001358417">
    <property type="component" value="Unassembled WGS sequence"/>
</dbReference>
<dbReference type="InterPro" id="IPR013096">
    <property type="entry name" value="Cupin_2"/>
</dbReference>